<organism evidence="1">
    <name type="scientific">bioreactor metagenome</name>
    <dbReference type="NCBI Taxonomy" id="1076179"/>
    <lineage>
        <taxon>unclassified sequences</taxon>
        <taxon>metagenomes</taxon>
        <taxon>ecological metagenomes</taxon>
    </lineage>
</organism>
<comment type="caution">
    <text evidence="1">The sequence shown here is derived from an EMBL/GenBank/DDBJ whole genome shotgun (WGS) entry which is preliminary data.</text>
</comment>
<proteinExistence type="predicted"/>
<evidence type="ECO:0000313" key="1">
    <source>
        <dbReference type="EMBL" id="MPN54823.1"/>
    </source>
</evidence>
<dbReference type="AlphaFoldDB" id="A0A645J5S9"/>
<protein>
    <submittedName>
        <fullName evidence="1">Uncharacterized protein</fullName>
    </submittedName>
</protein>
<accession>A0A645J5S9</accession>
<gene>
    <name evidence="1" type="ORF">SDC9_202500</name>
</gene>
<sequence length="149" mass="16193">MKGAQPDGAFGRLSFRGARLGCFKAMIHCIADHVHQRAVDFLDDAAIQFGIGAADLKLNHLAGFGGEISHQAGHFLERAPDRHHSQRHGGPLQFVGNAPQLGQVAHELLVLSGDRIDILGDLRLRHYHFANEVHQAVQLASVDLDDATV</sequence>
<reference evidence="1" key="1">
    <citation type="submission" date="2019-08" db="EMBL/GenBank/DDBJ databases">
        <authorList>
            <person name="Kucharzyk K."/>
            <person name="Murdoch R.W."/>
            <person name="Higgins S."/>
            <person name="Loffler F."/>
        </authorList>
    </citation>
    <scope>NUCLEOTIDE SEQUENCE</scope>
</reference>
<name>A0A645J5S9_9ZZZZ</name>
<dbReference type="EMBL" id="VSSQ01123429">
    <property type="protein sequence ID" value="MPN54823.1"/>
    <property type="molecule type" value="Genomic_DNA"/>
</dbReference>